<organism evidence="2 3">
    <name type="scientific">Apatococcus fuscideae</name>
    <dbReference type="NCBI Taxonomy" id="2026836"/>
    <lineage>
        <taxon>Eukaryota</taxon>
        <taxon>Viridiplantae</taxon>
        <taxon>Chlorophyta</taxon>
        <taxon>core chlorophytes</taxon>
        <taxon>Trebouxiophyceae</taxon>
        <taxon>Chlorellales</taxon>
        <taxon>Chlorellaceae</taxon>
        <taxon>Apatococcus</taxon>
    </lineage>
</organism>
<feature type="region of interest" description="Disordered" evidence="1">
    <location>
        <begin position="90"/>
        <end position="213"/>
    </location>
</feature>
<evidence type="ECO:0000256" key="1">
    <source>
        <dbReference type="SAM" id="MobiDB-lite"/>
    </source>
</evidence>
<evidence type="ECO:0000313" key="2">
    <source>
        <dbReference type="EMBL" id="KAK9850427.1"/>
    </source>
</evidence>
<name>A0AAW1SMN7_9CHLO</name>
<accession>A0AAW1SMN7</accession>
<dbReference type="EMBL" id="JALJOV010001292">
    <property type="protein sequence ID" value="KAK9850427.1"/>
    <property type="molecule type" value="Genomic_DNA"/>
</dbReference>
<dbReference type="AlphaFoldDB" id="A0AAW1SMN7"/>
<dbReference type="Proteomes" id="UP001485043">
    <property type="component" value="Unassembled WGS sequence"/>
</dbReference>
<sequence>MGFESYTDDGYRRWKVAWSNGGPKERPCSDRYMQAVIVEVPCQPVGQQQPVICIRGKHYGRKGHATSKIPDSNWWNVDFVPSGNPRLVDSTAVPGENLHSTAYPGQSHPPDPVRPAEAMPPASSSHVAMLNAGHDSDGTLHHAGSMPGPQEDPDVRNADGLPGPPDSAAPSHADHHGLGAHSSMESMPDGSQGMLGMDQHPDAGIGDPIGSFASLNGAQEQMVMAEPPGAIPGQEGIPELGPGMSGPDATMLEQAAAMGMNMSMGMDMAPVAMAQPTVKSTPREQARNVAAARQRAAVASVKANKEAQAGNQPCASREAMLARVEAAAVKKYREGVLAQMMAGVPSDVNPARKRQMRDFVHGLEVDGLKYALALIEEGPPSKTSRR</sequence>
<keyword evidence="3" id="KW-1185">Reference proteome</keyword>
<protein>
    <submittedName>
        <fullName evidence="2">Uncharacterized protein</fullName>
    </submittedName>
</protein>
<comment type="caution">
    <text evidence="2">The sequence shown here is derived from an EMBL/GenBank/DDBJ whole genome shotgun (WGS) entry which is preliminary data.</text>
</comment>
<proteinExistence type="predicted"/>
<evidence type="ECO:0000313" key="3">
    <source>
        <dbReference type="Proteomes" id="UP001485043"/>
    </source>
</evidence>
<gene>
    <name evidence="2" type="ORF">WJX84_004981</name>
</gene>
<reference evidence="2 3" key="1">
    <citation type="journal article" date="2024" name="Nat. Commun.">
        <title>Phylogenomics reveals the evolutionary origins of lichenization in chlorophyte algae.</title>
        <authorList>
            <person name="Puginier C."/>
            <person name="Libourel C."/>
            <person name="Otte J."/>
            <person name="Skaloud P."/>
            <person name="Haon M."/>
            <person name="Grisel S."/>
            <person name="Petersen M."/>
            <person name="Berrin J.G."/>
            <person name="Delaux P.M."/>
            <person name="Dal Grande F."/>
            <person name="Keller J."/>
        </authorList>
    </citation>
    <scope>NUCLEOTIDE SEQUENCE [LARGE SCALE GENOMIC DNA]</scope>
    <source>
        <strain evidence="2 3">SAG 2523</strain>
    </source>
</reference>